<dbReference type="PANTHER" id="PTHR15082:SF2">
    <property type="entry name" value="NADH DEHYDROGENASE [UBIQUINONE] 1 BETA SUBCOMPLEX SUBUNIT 3"/>
    <property type="match status" value="1"/>
</dbReference>
<keyword evidence="7 15" id="KW-0812">Transmembrane</keyword>
<name>A0A8S4R8N6_9NEOP</name>
<comment type="subcellular location">
    <subcellularLocation>
        <location evidence="2">Mitochondrion inner membrane</location>
        <topology evidence="2">Single-pass membrane protein</topology>
        <orientation evidence="2">Matrix side</orientation>
    </subcellularLocation>
</comment>
<evidence type="ECO:0000256" key="1">
    <source>
        <dbReference type="ARBA" id="ARBA00003195"/>
    </source>
</evidence>
<evidence type="ECO:0000313" key="17">
    <source>
        <dbReference type="Proteomes" id="UP000838756"/>
    </source>
</evidence>
<evidence type="ECO:0000256" key="4">
    <source>
        <dbReference type="ARBA" id="ARBA00018680"/>
    </source>
</evidence>
<dbReference type="Proteomes" id="UP000838756">
    <property type="component" value="Unassembled WGS sequence"/>
</dbReference>
<sequence>MIFATSWSISQEAWSGLDVLINLELSFKMGGHGHGPPYTIPKHTDFQIKGIPQLEELEKALAQKGLKDPWIRNEAWRYHPGFGTKWLRARKLFFRGFGLGLALTVATVAVERAAGGGHGAHH</sequence>
<evidence type="ECO:0000256" key="15">
    <source>
        <dbReference type="SAM" id="Phobius"/>
    </source>
</evidence>
<evidence type="ECO:0000256" key="2">
    <source>
        <dbReference type="ARBA" id="ARBA00004298"/>
    </source>
</evidence>
<keyword evidence="5" id="KW-0813">Transport</keyword>
<dbReference type="Pfam" id="PF08122">
    <property type="entry name" value="NDUF_B12"/>
    <property type="match status" value="1"/>
</dbReference>
<evidence type="ECO:0000256" key="10">
    <source>
        <dbReference type="ARBA" id="ARBA00022989"/>
    </source>
</evidence>
<evidence type="ECO:0000256" key="14">
    <source>
        <dbReference type="ARBA" id="ARBA00032688"/>
    </source>
</evidence>
<keyword evidence="6" id="KW-0679">Respiratory chain</keyword>
<organism evidence="16 17">
    <name type="scientific">Pararge aegeria aegeria</name>
    <dbReference type="NCBI Taxonomy" id="348720"/>
    <lineage>
        <taxon>Eukaryota</taxon>
        <taxon>Metazoa</taxon>
        <taxon>Ecdysozoa</taxon>
        <taxon>Arthropoda</taxon>
        <taxon>Hexapoda</taxon>
        <taxon>Insecta</taxon>
        <taxon>Pterygota</taxon>
        <taxon>Neoptera</taxon>
        <taxon>Endopterygota</taxon>
        <taxon>Lepidoptera</taxon>
        <taxon>Glossata</taxon>
        <taxon>Ditrysia</taxon>
        <taxon>Papilionoidea</taxon>
        <taxon>Nymphalidae</taxon>
        <taxon>Satyrinae</taxon>
        <taxon>Satyrini</taxon>
        <taxon>Parargina</taxon>
        <taxon>Pararge</taxon>
    </lineage>
</organism>
<evidence type="ECO:0000256" key="7">
    <source>
        <dbReference type="ARBA" id="ARBA00022692"/>
    </source>
</evidence>
<protein>
    <recommendedName>
        <fullName evidence="4">NADH dehydrogenase [ubiquinone] 1 beta subcomplex subunit 3</fullName>
    </recommendedName>
    <alternativeName>
        <fullName evidence="13">Complex I-B12</fullName>
    </alternativeName>
    <alternativeName>
        <fullName evidence="14">NADH-ubiquinone oxidoreductase B12 subunit</fullName>
    </alternativeName>
</protein>
<comment type="function">
    <text evidence="1">Accessory subunit of the mitochondrial membrane respiratory chain NADH dehydrogenase (Complex I), that is believed not to be involved in catalysis. Complex I functions in the transfer of electrons from NADH to the respiratory chain. The immediate electron acceptor for the enzyme is believed to be ubiquinone.</text>
</comment>
<evidence type="ECO:0000256" key="8">
    <source>
        <dbReference type="ARBA" id="ARBA00022792"/>
    </source>
</evidence>
<dbReference type="EMBL" id="CAKXAJ010024933">
    <property type="protein sequence ID" value="CAH2232997.1"/>
    <property type="molecule type" value="Genomic_DNA"/>
</dbReference>
<keyword evidence="8" id="KW-0999">Mitochondrion inner membrane</keyword>
<comment type="similarity">
    <text evidence="3">Belongs to the complex I NDUFB3 subunit family.</text>
</comment>
<proteinExistence type="inferred from homology"/>
<evidence type="ECO:0000256" key="9">
    <source>
        <dbReference type="ARBA" id="ARBA00022982"/>
    </source>
</evidence>
<keyword evidence="11" id="KW-0496">Mitochondrion</keyword>
<evidence type="ECO:0000256" key="6">
    <source>
        <dbReference type="ARBA" id="ARBA00022660"/>
    </source>
</evidence>
<evidence type="ECO:0000256" key="11">
    <source>
        <dbReference type="ARBA" id="ARBA00023128"/>
    </source>
</evidence>
<evidence type="ECO:0000256" key="5">
    <source>
        <dbReference type="ARBA" id="ARBA00022448"/>
    </source>
</evidence>
<dbReference type="InterPro" id="IPR012576">
    <property type="entry name" value="NDUFB3"/>
</dbReference>
<evidence type="ECO:0000313" key="16">
    <source>
        <dbReference type="EMBL" id="CAH2232997.1"/>
    </source>
</evidence>
<keyword evidence="12 15" id="KW-0472">Membrane</keyword>
<reference evidence="16" key="1">
    <citation type="submission" date="2022-03" db="EMBL/GenBank/DDBJ databases">
        <authorList>
            <person name="Lindestad O."/>
        </authorList>
    </citation>
    <scope>NUCLEOTIDE SEQUENCE</scope>
</reference>
<keyword evidence="10 15" id="KW-1133">Transmembrane helix</keyword>
<keyword evidence="9" id="KW-0249">Electron transport</keyword>
<keyword evidence="17" id="KW-1185">Reference proteome</keyword>
<evidence type="ECO:0000256" key="13">
    <source>
        <dbReference type="ARBA" id="ARBA00030217"/>
    </source>
</evidence>
<dbReference type="PANTHER" id="PTHR15082">
    <property type="entry name" value="NADH-UBIQUINONE OXIDOREDUCTASE B12 SUBUNIT"/>
    <property type="match status" value="1"/>
</dbReference>
<dbReference type="GO" id="GO:0022900">
    <property type="term" value="P:electron transport chain"/>
    <property type="evidence" value="ECO:0007669"/>
    <property type="project" value="InterPro"/>
</dbReference>
<dbReference type="AlphaFoldDB" id="A0A8S4R8N6"/>
<evidence type="ECO:0000256" key="12">
    <source>
        <dbReference type="ARBA" id="ARBA00023136"/>
    </source>
</evidence>
<evidence type="ECO:0000256" key="3">
    <source>
        <dbReference type="ARBA" id="ARBA00005667"/>
    </source>
</evidence>
<dbReference type="GO" id="GO:0032981">
    <property type="term" value="P:mitochondrial respiratory chain complex I assembly"/>
    <property type="evidence" value="ECO:0007669"/>
    <property type="project" value="TreeGrafter"/>
</dbReference>
<comment type="caution">
    <text evidence="16">The sequence shown here is derived from an EMBL/GenBank/DDBJ whole genome shotgun (WGS) entry which is preliminary data.</text>
</comment>
<dbReference type="GO" id="GO:0005743">
    <property type="term" value="C:mitochondrial inner membrane"/>
    <property type="evidence" value="ECO:0007669"/>
    <property type="project" value="UniProtKB-SubCell"/>
</dbReference>
<accession>A0A8S4R8N6</accession>
<gene>
    <name evidence="16" type="primary">jg12955</name>
    <name evidence="16" type="ORF">PAEG_LOCUS11157</name>
</gene>
<feature type="transmembrane region" description="Helical" evidence="15">
    <location>
        <begin position="92"/>
        <end position="110"/>
    </location>
</feature>
<dbReference type="OrthoDB" id="521512at2759"/>